<dbReference type="Proteomes" id="UP000604241">
    <property type="component" value="Unassembled WGS sequence"/>
</dbReference>
<evidence type="ECO:0000313" key="3">
    <source>
        <dbReference type="EMBL" id="MBD7918981.1"/>
    </source>
</evidence>
<protein>
    <recommendedName>
        <fullName evidence="2">DUF6458 domain-containing protein</fullName>
    </recommendedName>
</protein>
<evidence type="ECO:0000259" key="2">
    <source>
        <dbReference type="Pfam" id="PF20059"/>
    </source>
</evidence>
<keyword evidence="1" id="KW-1133">Transmembrane helix</keyword>
<dbReference type="InterPro" id="IPR045597">
    <property type="entry name" value="DUF6458"/>
</dbReference>
<sequence length="75" mass="7878">MGIGTGIALLVIGAILSFGISDRLEGIDLTVIGYICMGAGVLALILAIALNSQRTNTTHRQVVEHREEPPLPPTV</sequence>
<feature type="transmembrane region" description="Helical" evidence="1">
    <location>
        <begin position="31"/>
        <end position="50"/>
    </location>
</feature>
<dbReference type="EMBL" id="JACSQV010000009">
    <property type="protein sequence ID" value="MBD7918981.1"/>
    <property type="molecule type" value="Genomic_DNA"/>
</dbReference>
<gene>
    <name evidence="3" type="ORF">H9657_11925</name>
</gene>
<dbReference type="RefSeq" id="WP_191783629.1">
    <property type="nucleotide sequence ID" value="NZ_JACSQV010000009.1"/>
</dbReference>
<dbReference type="Pfam" id="PF20059">
    <property type="entry name" value="DUF6458"/>
    <property type="match status" value="1"/>
</dbReference>
<feature type="domain" description="DUF6458" evidence="2">
    <location>
        <begin position="1"/>
        <end position="59"/>
    </location>
</feature>
<keyword evidence="1" id="KW-0472">Membrane</keyword>
<name>A0ABR8QEX6_9CELL</name>
<keyword evidence="4" id="KW-1185">Reference proteome</keyword>
<evidence type="ECO:0000256" key="1">
    <source>
        <dbReference type="SAM" id="Phobius"/>
    </source>
</evidence>
<evidence type="ECO:0000313" key="4">
    <source>
        <dbReference type="Proteomes" id="UP000604241"/>
    </source>
</evidence>
<organism evidence="3 4">
    <name type="scientific">Cellulomonas avistercoris</name>
    <dbReference type="NCBI Taxonomy" id="2762242"/>
    <lineage>
        <taxon>Bacteria</taxon>
        <taxon>Bacillati</taxon>
        <taxon>Actinomycetota</taxon>
        <taxon>Actinomycetes</taxon>
        <taxon>Micrococcales</taxon>
        <taxon>Cellulomonadaceae</taxon>
        <taxon>Cellulomonas</taxon>
    </lineage>
</organism>
<comment type="caution">
    <text evidence="3">The sequence shown here is derived from an EMBL/GenBank/DDBJ whole genome shotgun (WGS) entry which is preliminary data.</text>
</comment>
<reference evidence="3 4" key="1">
    <citation type="submission" date="2020-08" db="EMBL/GenBank/DDBJ databases">
        <title>A Genomic Blueprint of the Chicken Gut Microbiome.</title>
        <authorList>
            <person name="Gilroy R."/>
            <person name="Ravi A."/>
            <person name="Getino M."/>
            <person name="Pursley I."/>
            <person name="Horton D.L."/>
            <person name="Alikhan N.-F."/>
            <person name="Baker D."/>
            <person name="Gharbi K."/>
            <person name="Hall N."/>
            <person name="Watson M."/>
            <person name="Adriaenssens E.M."/>
            <person name="Foster-Nyarko E."/>
            <person name="Jarju S."/>
            <person name="Secka A."/>
            <person name="Antonio M."/>
            <person name="Oren A."/>
            <person name="Chaudhuri R."/>
            <person name="La Ragione R.M."/>
            <person name="Hildebrand F."/>
            <person name="Pallen M.J."/>
        </authorList>
    </citation>
    <scope>NUCLEOTIDE SEQUENCE [LARGE SCALE GENOMIC DNA]</scope>
    <source>
        <strain evidence="3 4">Sa3CUA2</strain>
    </source>
</reference>
<keyword evidence="1" id="KW-0812">Transmembrane</keyword>
<proteinExistence type="predicted"/>
<accession>A0ABR8QEX6</accession>